<dbReference type="NCBIfam" id="NF033788">
    <property type="entry name" value="HTH_metalloreg"/>
    <property type="match status" value="1"/>
</dbReference>
<dbReference type="GO" id="GO:0003677">
    <property type="term" value="F:DNA binding"/>
    <property type="evidence" value="ECO:0007669"/>
    <property type="project" value="UniProtKB-KW"/>
</dbReference>
<dbReference type="InterPro" id="IPR036390">
    <property type="entry name" value="WH_DNA-bd_sf"/>
</dbReference>
<gene>
    <name evidence="3" type="ORF">SAMN05444955_11211</name>
</gene>
<evidence type="ECO:0000313" key="4">
    <source>
        <dbReference type="Proteomes" id="UP000199695"/>
    </source>
</evidence>
<reference evidence="3 4" key="1">
    <citation type="submission" date="2016-10" db="EMBL/GenBank/DDBJ databases">
        <authorList>
            <person name="de Groot N.N."/>
        </authorList>
    </citation>
    <scope>NUCLEOTIDE SEQUENCE [LARGE SCALE GENOMIC DNA]</scope>
    <source>
        <strain evidence="3 4">DSM 46701</strain>
    </source>
</reference>
<dbReference type="InterPro" id="IPR036388">
    <property type="entry name" value="WH-like_DNA-bd_sf"/>
</dbReference>
<evidence type="ECO:0000259" key="2">
    <source>
        <dbReference type="PROSITE" id="PS50987"/>
    </source>
</evidence>
<dbReference type="OrthoDB" id="9799175at2"/>
<dbReference type="InterPro" id="IPR001845">
    <property type="entry name" value="HTH_ArsR_DNA-bd_dom"/>
</dbReference>
<dbReference type="EMBL" id="FOCQ01000012">
    <property type="protein sequence ID" value="SEN46102.1"/>
    <property type="molecule type" value="Genomic_DNA"/>
</dbReference>
<dbReference type="PROSITE" id="PS50987">
    <property type="entry name" value="HTH_ARSR_2"/>
    <property type="match status" value="1"/>
</dbReference>
<accession>A0A1H8GQ10</accession>
<keyword evidence="1 3" id="KW-0238">DNA-binding</keyword>
<name>A0A1H8GQ10_9BACL</name>
<sequence length="112" mass="13104">MGFKITATFTALGEPNRLHIVELLRDGPLTVGEIADRLQLRQPQASKHLRVLLEAGLVEVQPMANRRIYKLRLEPFQALDAWLESYRSVWEERFDNLENYLQQLQSEENKQN</sequence>
<dbReference type="PANTHER" id="PTHR38600:SF1">
    <property type="entry name" value="TRANSCRIPTIONAL REGULATORY PROTEIN"/>
    <property type="match status" value="1"/>
</dbReference>
<dbReference type="AlphaFoldDB" id="A0A1H8GQ10"/>
<dbReference type="GO" id="GO:0003700">
    <property type="term" value="F:DNA-binding transcription factor activity"/>
    <property type="evidence" value="ECO:0007669"/>
    <property type="project" value="InterPro"/>
</dbReference>
<organism evidence="3 4">
    <name type="scientific">Lihuaxuella thermophila</name>
    <dbReference type="NCBI Taxonomy" id="1173111"/>
    <lineage>
        <taxon>Bacteria</taxon>
        <taxon>Bacillati</taxon>
        <taxon>Bacillota</taxon>
        <taxon>Bacilli</taxon>
        <taxon>Bacillales</taxon>
        <taxon>Thermoactinomycetaceae</taxon>
        <taxon>Lihuaxuella</taxon>
    </lineage>
</organism>
<feature type="domain" description="HTH arsR-type" evidence="2">
    <location>
        <begin position="1"/>
        <end position="93"/>
    </location>
</feature>
<dbReference type="SMART" id="SM00418">
    <property type="entry name" value="HTH_ARSR"/>
    <property type="match status" value="1"/>
</dbReference>
<dbReference type="SUPFAM" id="SSF46785">
    <property type="entry name" value="Winged helix' DNA-binding domain"/>
    <property type="match status" value="1"/>
</dbReference>
<proteinExistence type="predicted"/>
<dbReference type="Pfam" id="PF12840">
    <property type="entry name" value="HTH_20"/>
    <property type="match status" value="1"/>
</dbReference>
<dbReference type="PRINTS" id="PR00778">
    <property type="entry name" value="HTHARSR"/>
</dbReference>
<dbReference type="CDD" id="cd00090">
    <property type="entry name" value="HTH_ARSR"/>
    <property type="match status" value="1"/>
</dbReference>
<evidence type="ECO:0000313" key="3">
    <source>
        <dbReference type="EMBL" id="SEN46102.1"/>
    </source>
</evidence>
<dbReference type="RefSeq" id="WP_089970132.1">
    <property type="nucleotide sequence ID" value="NZ_FOCQ01000012.1"/>
</dbReference>
<dbReference type="STRING" id="1173111.SAMN05444955_11211"/>
<dbReference type="InterPro" id="IPR011991">
    <property type="entry name" value="ArsR-like_HTH"/>
</dbReference>
<evidence type="ECO:0000256" key="1">
    <source>
        <dbReference type="ARBA" id="ARBA00023125"/>
    </source>
</evidence>
<dbReference type="Proteomes" id="UP000199695">
    <property type="component" value="Unassembled WGS sequence"/>
</dbReference>
<protein>
    <submittedName>
        <fullName evidence="3">DNA-binding transcriptional regulator, ArsR family</fullName>
    </submittedName>
</protein>
<dbReference type="PANTHER" id="PTHR38600">
    <property type="entry name" value="TRANSCRIPTIONAL REGULATORY PROTEIN"/>
    <property type="match status" value="1"/>
</dbReference>
<dbReference type="Gene3D" id="1.10.10.10">
    <property type="entry name" value="Winged helix-like DNA-binding domain superfamily/Winged helix DNA-binding domain"/>
    <property type="match status" value="1"/>
</dbReference>
<keyword evidence="4" id="KW-1185">Reference proteome</keyword>